<feature type="chain" id="PRO_5016425374" evidence="1">
    <location>
        <begin position="25"/>
        <end position="69"/>
    </location>
</feature>
<evidence type="ECO:0000313" key="2">
    <source>
        <dbReference type="EMBL" id="PWN57994.1"/>
    </source>
</evidence>
<gene>
    <name evidence="2" type="ORF">C1634_024960</name>
</gene>
<proteinExistence type="predicted"/>
<keyword evidence="1" id="KW-0732">Signal</keyword>
<dbReference type="Proteomes" id="UP000236413">
    <property type="component" value="Unassembled WGS sequence"/>
</dbReference>
<name>A0A316W9J9_9FLAO</name>
<dbReference type="AlphaFoldDB" id="A0A316W9J9"/>
<evidence type="ECO:0000256" key="1">
    <source>
        <dbReference type="SAM" id="SignalP"/>
    </source>
</evidence>
<dbReference type="PROSITE" id="PS51257">
    <property type="entry name" value="PROKAR_LIPOPROTEIN"/>
    <property type="match status" value="1"/>
</dbReference>
<protein>
    <submittedName>
        <fullName evidence="2">Uncharacterized protein</fullName>
    </submittedName>
</protein>
<dbReference type="EMBL" id="PPEG02000015">
    <property type="protein sequence ID" value="PWN57994.1"/>
    <property type="molecule type" value="Genomic_DNA"/>
</dbReference>
<feature type="signal peptide" evidence="1">
    <location>
        <begin position="1"/>
        <end position="24"/>
    </location>
</feature>
<sequence>MMKYTKWFAIIIIFISCSATPKTADDNSFNQNNQTDRNQEFMDKVKSENIIKTQSPLIDVIKSNPQVFH</sequence>
<organism evidence="2 3">
    <name type="scientific">Chryseobacterium viscerum</name>
    <dbReference type="NCBI Taxonomy" id="1037377"/>
    <lineage>
        <taxon>Bacteria</taxon>
        <taxon>Pseudomonadati</taxon>
        <taxon>Bacteroidota</taxon>
        <taxon>Flavobacteriia</taxon>
        <taxon>Flavobacteriales</taxon>
        <taxon>Weeksellaceae</taxon>
        <taxon>Chryseobacterium group</taxon>
        <taxon>Chryseobacterium</taxon>
    </lineage>
</organism>
<dbReference type="RefSeq" id="WP_103234944.1">
    <property type="nucleotide sequence ID" value="NZ_PPEG02000015.1"/>
</dbReference>
<comment type="caution">
    <text evidence="2">The sequence shown here is derived from an EMBL/GenBank/DDBJ whole genome shotgun (WGS) entry which is preliminary data.</text>
</comment>
<reference evidence="2 3" key="1">
    <citation type="submission" date="2018-04" db="EMBL/GenBank/DDBJ databases">
        <title>Chryseobacterium oncorhynchi 701B-08T from rainbow trout, and Chryseobacterium viscerum 687B-08T from diseased fish.</title>
        <authorList>
            <person name="Jeong J.-J."/>
            <person name="Lee Y.J."/>
            <person name="Pathiraja D."/>
            <person name="Park B."/>
            <person name="Choi I.-G."/>
            <person name="Kim K.D."/>
        </authorList>
    </citation>
    <scope>NUCLEOTIDE SEQUENCE [LARGE SCALE GENOMIC DNA]</scope>
    <source>
        <strain evidence="2 3">687B-08</strain>
    </source>
</reference>
<accession>A0A316W9J9</accession>
<evidence type="ECO:0000313" key="3">
    <source>
        <dbReference type="Proteomes" id="UP000236413"/>
    </source>
</evidence>